<feature type="transmembrane region" description="Helical" evidence="1">
    <location>
        <begin position="46"/>
        <end position="68"/>
    </location>
</feature>
<dbReference type="Proteomes" id="UP001177023">
    <property type="component" value="Unassembled WGS sequence"/>
</dbReference>
<feature type="transmembrane region" description="Helical" evidence="1">
    <location>
        <begin position="110"/>
        <end position="130"/>
    </location>
</feature>
<evidence type="ECO:0000313" key="2">
    <source>
        <dbReference type="EMBL" id="CAJ0582262.1"/>
    </source>
</evidence>
<name>A0AA36D6Y7_9BILA</name>
<keyword evidence="3" id="KW-1185">Reference proteome</keyword>
<comment type="caution">
    <text evidence="2">The sequence shown here is derived from an EMBL/GenBank/DDBJ whole genome shotgun (WGS) entry which is preliminary data.</text>
</comment>
<feature type="transmembrane region" description="Helical" evidence="1">
    <location>
        <begin position="12"/>
        <end position="34"/>
    </location>
</feature>
<dbReference type="AlphaFoldDB" id="A0AA36D6Y7"/>
<gene>
    <name evidence="2" type="ORF">MSPICULIGERA_LOCUS20402</name>
</gene>
<sequence length="160" mass="18851">MLWRAVKYLIIYPFLPLTIAKCLNLFLLIESVAIWQLSELHRYSSFIAFLIPLSDLLAVGLLLISLWFTAQKFYWRRVELTFDVIGLLCNLVAIFAVFRNDFTHGILYNVLFNHLLSFITWIFIVWWAALKTWNTVSNLFISEWGNGTEEHEIEALQEDF</sequence>
<feature type="transmembrane region" description="Helical" evidence="1">
    <location>
        <begin position="80"/>
        <end position="98"/>
    </location>
</feature>
<evidence type="ECO:0000256" key="1">
    <source>
        <dbReference type="SAM" id="Phobius"/>
    </source>
</evidence>
<reference evidence="2" key="1">
    <citation type="submission" date="2023-06" db="EMBL/GenBank/DDBJ databases">
        <authorList>
            <person name="Delattre M."/>
        </authorList>
    </citation>
    <scope>NUCLEOTIDE SEQUENCE</scope>
    <source>
        <strain evidence="2">AF72</strain>
    </source>
</reference>
<dbReference type="EMBL" id="CATQJA010002664">
    <property type="protein sequence ID" value="CAJ0582262.1"/>
    <property type="molecule type" value="Genomic_DNA"/>
</dbReference>
<feature type="non-terminal residue" evidence="2">
    <location>
        <position position="1"/>
    </location>
</feature>
<accession>A0AA36D6Y7</accession>
<protein>
    <submittedName>
        <fullName evidence="2">Uncharacterized protein</fullName>
    </submittedName>
</protein>
<keyword evidence="1" id="KW-0472">Membrane</keyword>
<proteinExistence type="predicted"/>
<organism evidence="2 3">
    <name type="scientific">Mesorhabditis spiculigera</name>
    <dbReference type="NCBI Taxonomy" id="96644"/>
    <lineage>
        <taxon>Eukaryota</taxon>
        <taxon>Metazoa</taxon>
        <taxon>Ecdysozoa</taxon>
        <taxon>Nematoda</taxon>
        <taxon>Chromadorea</taxon>
        <taxon>Rhabditida</taxon>
        <taxon>Rhabditina</taxon>
        <taxon>Rhabditomorpha</taxon>
        <taxon>Rhabditoidea</taxon>
        <taxon>Rhabditidae</taxon>
        <taxon>Mesorhabditinae</taxon>
        <taxon>Mesorhabditis</taxon>
    </lineage>
</organism>
<keyword evidence="1" id="KW-0812">Transmembrane</keyword>
<keyword evidence="1" id="KW-1133">Transmembrane helix</keyword>
<evidence type="ECO:0000313" key="3">
    <source>
        <dbReference type="Proteomes" id="UP001177023"/>
    </source>
</evidence>